<protein>
    <submittedName>
        <fullName evidence="1">Uncharacterized protein</fullName>
    </submittedName>
</protein>
<dbReference type="EMBL" id="CAOQHR010000003">
    <property type="protein sequence ID" value="CAI6331529.1"/>
    <property type="molecule type" value="Genomic_DNA"/>
</dbReference>
<gene>
    <name evidence="1" type="ORF">PDIGIT_LOCUS4554</name>
</gene>
<evidence type="ECO:0000313" key="2">
    <source>
        <dbReference type="Proteomes" id="UP001152607"/>
    </source>
</evidence>
<name>A0A9W4U8P9_9PLEO</name>
<comment type="caution">
    <text evidence="1">The sequence shown here is derived from an EMBL/GenBank/DDBJ whole genome shotgun (WGS) entry which is preliminary data.</text>
</comment>
<sequence length="56" mass="6629">MHFFLLDRTFFSSKSFACFTLNPTPPSLIQLAAFNERGFPSCYELFPKLFSFLLRW</sequence>
<evidence type="ECO:0000313" key="1">
    <source>
        <dbReference type="EMBL" id="CAI6331529.1"/>
    </source>
</evidence>
<reference evidence="1" key="1">
    <citation type="submission" date="2023-01" db="EMBL/GenBank/DDBJ databases">
        <authorList>
            <person name="Van Ghelder C."/>
            <person name="Rancurel C."/>
        </authorList>
    </citation>
    <scope>NUCLEOTIDE SEQUENCE</scope>
    <source>
        <strain evidence="1">CNCM I-4278</strain>
    </source>
</reference>
<keyword evidence="2" id="KW-1185">Reference proteome</keyword>
<dbReference type="AlphaFoldDB" id="A0A9W4U8P9"/>
<organism evidence="1 2">
    <name type="scientific">Periconia digitata</name>
    <dbReference type="NCBI Taxonomy" id="1303443"/>
    <lineage>
        <taxon>Eukaryota</taxon>
        <taxon>Fungi</taxon>
        <taxon>Dikarya</taxon>
        <taxon>Ascomycota</taxon>
        <taxon>Pezizomycotina</taxon>
        <taxon>Dothideomycetes</taxon>
        <taxon>Pleosporomycetidae</taxon>
        <taxon>Pleosporales</taxon>
        <taxon>Massarineae</taxon>
        <taxon>Periconiaceae</taxon>
        <taxon>Periconia</taxon>
    </lineage>
</organism>
<dbReference type="Proteomes" id="UP001152607">
    <property type="component" value="Unassembled WGS sequence"/>
</dbReference>
<proteinExistence type="predicted"/>
<accession>A0A9W4U8P9</accession>